<reference evidence="1" key="2">
    <citation type="journal article" date="2015" name="Fish Shellfish Immunol.">
        <title>Early steps in the European eel (Anguilla anguilla)-Vibrio vulnificus interaction in the gills: Role of the RtxA13 toxin.</title>
        <authorList>
            <person name="Callol A."/>
            <person name="Pajuelo D."/>
            <person name="Ebbesson L."/>
            <person name="Teles M."/>
            <person name="MacKenzie S."/>
            <person name="Amaro C."/>
        </authorList>
    </citation>
    <scope>NUCLEOTIDE SEQUENCE</scope>
</reference>
<organism evidence="1">
    <name type="scientific">Anguilla anguilla</name>
    <name type="common">European freshwater eel</name>
    <name type="synonym">Muraena anguilla</name>
    <dbReference type="NCBI Taxonomy" id="7936"/>
    <lineage>
        <taxon>Eukaryota</taxon>
        <taxon>Metazoa</taxon>
        <taxon>Chordata</taxon>
        <taxon>Craniata</taxon>
        <taxon>Vertebrata</taxon>
        <taxon>Euteleostomi</taxon>
        <taxon>Actinopterygii</taxon>
        <taxon>Neopterygii</taxon>
        <taxon>Teleostei</taxon>
        <taxon>Anguilliformes</taxon>
        <taxon>Anguillidae</taxon>
        <taxon>Anguilla</taxon>
    </lineage>
</organism>
<dbReference type="EMBL" id="GBXM01095809">
    <property type="protein sequence ID" value="JAH12768.1"/>
    <property type="molecule type" value="Transcribed_RNA"/>
</dbReference>
<accession>A0A0E9Q9K3</accession>
<sequence>MNYFLDHTLKTLYGQL</sequence>
<proteinExistence type="predicted"/>
<dbReference type="AlphaFoldDB" id="A0A0E9Q9K3"/>
<evidence type="ECO:0000313" key="1">
    <source>
        <dbReference type="EMBL" id="JAH12768.1"/>
    </source>
</evidence>
<reference evidence="1" key="1">
    <citation type="submission" date="2014-11" db="EMBL/GenBank/DDBJ databases">
        <authorList>
            <person name="Amaro Gonzalez C."/>
        </authorList>
    </citation>
    <scope>NUCLEOTIDE SEQUENCE</scope>
</reference>
<protein>
    <submittedName>
        <fullName evidence="1">Uncharacterized protein</fullName>
    </submittedName>
</protein>
<name>A0A0E9Q9K3_ANGAN</name>